<protein>
    <submittedName>
        <fullName evidence="5">GMC oxidoreductase</fullName>
    </submittedName>
</protein>
<evidence type="ECO:0000313" key="5">
    <source>
        <dbReference type="EMBL" id="PVH92705.1"/>
    </source>
</evidence>
<feature type="domain" description="Glucose-methanol-choline oxidoreductase N-terminal" evidence="4">
    <location>
        <begin position="300"/>
        <end position="314"/>
    </location>
</feature>
<accession>A0A2V1D3Y3</accession>
<dbReference type="InterPro" id="IPR036188">
    <property type="entry name" value="FAD/NAD-bd_sf"/>
</dbReference>
<feature type="binding site" evidence="3">
    <location>
        <begin position="121"/>
        <end position="124"/>
    </location>
    <ligand>
        <name>FAD</name>
        <dbReference type="ChEBI" id="CHEBI:57692"/>
    </ligand>
</feature>
<proteinExistence type="inferred from homology"/>
<dbReference type="InterPro" id="IPR012132">
    <property type="entry name" value="GMC_OxRdtase"/>
</dbReference>
<dbReference type="SUPFAM" id="SSF54373">
    <property type="entry name" value="FAD-linked reductases, C-terminal domain"/>
    <property type="match status" value="1"/>
</dbReference>
<dbReference type="GO" id="GO:0050660">
    <property type="term" value="F:flavin adenine dinucleotide binding"/>
    <property type="evidence" value="ECO:0007669"/>
    <property type="project" value="InterPro"/>
</dbReference>
<feature type="binding site" evidence="3">
    <location>
        <begin position="42"/>
        <end position="43"/>
    </location>
    <ligand>
        <name>FAD</name>
        <dbReference type="ChEBI" id="CHEBI:57692"/>
    </ligand>
</feature>
<evidence type="ECO:0000256" key="3">
    <source>
        <dbReference type="PIRSR" id="PIRSR000137-2"/>
    </source>
</evidence>
<dbReference type="Pfam" id="PF00732">
    <property type="entry name" value="GMC_oxred_N"/>
    <property type="match status" value="1"/>
</dbReference>
<name>A0A2V1D3Y3_9PLEO</name>
<comment type="cofactor">
    <cofactor evidence="3">
        <name>FAD</name>
        <dbReference type="ChEBI" id="CHEBI:57692"/>
    </cofactor>
</comment>
<evidence type="ECO:0000256" key="2">
    <source>
        <dbReference type="PIRSR" id="PIRSR000137-1"/>
    </source>
</evidence>
<dbReference type="AlphaFoldDB" id="A0A2V1D3Y3"/>
<dbReference type="InterPro" id="IPR007867">
    <property type="entry name" value="GMC_OxRtase_C"/>
</dbReference>
<dbReference type="Gene3D" id="3.50.50.60">
    <property type="entry name" value="FAD/NAD(P)-binding domain"/>
    <property type="match status" value="1"/>
</dbReference>
<sequence length="642" mass="69132">MRFELLVFATAACARPSGRVRVVGLDVALGASYDFVIAGGGTSGLTVADRLTEDPNVSVLVIDAGPLDDQSNGIMIPGLNNGTGDLPYWFPGVTSLPEPGLDNRTFNVPTPRVVGGASTINGMVYDRGATADYDAWEQLGNPGWGWDGIYPYFKKAENYSAPDPDFAAQWNISFDLFANGAGGPIEASFPPFYFPAAVGFTQGLAELSIPTPKDPGSGYKNGICWAPSAIVPGTYTRSYARSSHYDRVAATRPNYHLLTLHTVVQVVFENQRAIGIEYVSRETGKSAIMRANKEVIMATGTFFTPKILQLSGVGPKHLLEDLGVEPIVDLPVGYNFQDHLFTATKWNYSDPLRPIFTDRQSNNTLALANLHEYFASHNGPYAVGAGNTLAFLPTDLLLSPGNMTTNITTSSILLLARSTTHKDIYPLPNTPPTVVAGWMAQREILVQLYASSSAPTIELAYNTSPFMVAYLLRPLSRGVVAATKSNLTGSNATELGSEPPTIQYGSLLAASDMPFLVASIRFMRELIKTPAARAAFGEQTFEEIPVLRSDGRETDDEIAALQRLQVLPADSHPVGTCSMLPRHLGGVVSPELEVYGVERLRVVDASVIPLIPAAHPMSTVYAVAEKAADLIKKRYGITIGVL</sequence>
<dbReference type="PANTHER" id="PTHR11552:SF115">
    <property type="entry name" value="DEHYDROGENASE XPTC-RELATED"/>
    <property type="match status" value="1"/>
</dbReference>
<evidence type="ECO:0000313" key="6">
    <source>
        <dbReference type="Proteomes" id="UP000244855"/>
    </source>
</evidence>
<dbReference type="SUPFAM" id="SSF51905">
    <property type="entry name" value="FAD/NAD(P)-binding domain"/>
    <property type="match status" value="1"/>
</dbReference>
<dbReference type="Gene3D" id="3.30.560.10">
    <property type="entry name" value="Glucose Oxidase, domain 3"/>
    <property type="match status" value="1"/>
</dbReference>
<feature type="active site" description="Proton donor" evidence="2">
    <location>
        <position position="572"/>
    </location>
</feature>
<dbReference type="OrthoDB" id="269227at2759"/>
<keyword evidence="3" id="KW-0285">Flavoprotein</keyword>
<comment type="similarity">
    <text evidence="1">Belongs to the GMC oxidoreductase family.</text>
</comment>
<feature type="binding site" evidence="3">
    <location>
        <position position="263"/>
    </location>
    <ligand>
        <name>FAD</name>
        <dbReference type="ChEBI" id="CHEBI:57692"/>
    </ligand>
</feature>
<dbReference type="Pfam" id="PF05199">
    <property type="entry name" value="GMC_oxred_C"/>
    <property type="match status" value="1"/>
</dbReference>
<evidence type="ECO:0000259" key="4">
    <source>
        <dbReference type="PROSITE" id="PS00624"/>
    </source>
</evidence>
<dbReference type="PIRSF" id="PIRSF000137">
    <property type="entry name" value="Alcohol_oxidase"/>
    <property type="match status" value="1"/>
</dbReference>
<dbReference type="EMBL" id="KZ805655">
    <property type="protein sequence ID" value="PVH92705.1"/>
    <property type="molecule type" value="Genomic_DNA"/>
</dbReference>
<dbReference type="InterPro" id="IPR000172">
    <property type="entry name" value="GMC_OxRdtase_N"/>
</dbReference>
<organism evidence="5 6">
    <name type="scientific">Periconia macrospinosa</name>
    <dbReference type="NCBI Taxonomy" id="97972"/>
    <lineage>
        <taxon>Eukaryota</taxon>
        <taxon>Fungi</taxon>
        <taxon>Dikarya</taxon>
        <taxon>Ascomycota</taxon>
        <taxon>Pezizomycotina</taxon>
        <taxon>Dothideomycetes</taxon>
        <taxon>Pleosporomycetidae</taxon>
        <taxon>Pleosporales</taxon>
        <taxon>Massarineae</taxon>
        <taxon>Periconiaceae</taxon>
        <taxon>Periconia</taxon>
    </lineage>
</organism>
<dbReference type="GO" id="GO:0016614">
    <property type="term" value="F:oxidoreductase activity, acting on CH-OH group of donors"/>
    <property type="evidence" value="ECO:0007669"/>
    <property type="project" value="InterPro"/>
</dbReference>
<feature type="binding site" evidence="3">
    <location>
        <position position="113"/>
    </location>
    <ligand>
        <name>FAD</name>
        <dbReference type="ChEBI" id="CHEBI:57692"/>
    </ligand>
</feature>
<keyword evidence="6" id="KW-1185">Reference proteome</keyword>
<evidence type="ECO:0000256" key="1">
    <source>
        <dbReference type="ARBA" id="ARBA00010790"/>
    </source>
</evidence>
<dbReference type="Proteomes" id="UP000244855">
    <property type="component" value="Unassembled WGS sequence"/>
</dbReference>
<feature type="active site" description="Proton acceptor" evidence="2">
    <location>
        <position position="615"/>
    </location>
</feature>
<keyword evidence="3" id="KW-0274">FAD</keyword>
<dbReference type="PANTHER" id="PTHR11552">
    <property type="entry name" value="GLUCOSE-METHANOL-CHOLINE GMC OXIDOREDUCTASE"/>
    <property type="match status" value="1"/>
</dbReference>
<reference evidence="5 6" key="1">
    <citation type="journal article" date="2018" name="Sci. Rep.">
        <title>Comparative genomics provides insights into the lifestyle and reveals functional heterogeneity of dark septate endophytic fungi.</title>
        <authorList>
            <person name="Knapp D.G."/>
            <person name="Nemeth J.B."/>
            <person name="Barry K."/>
            <person name="Hainaut M."/>
            <person name="Henrissat B."/>
            <person name="Johnson J."/>
            <person name="Kuo A."/>
            <person name="Lim J.H.P."/>
            <person name="Lipzen A."/>
            <person name="Nolan M."/>
            <person name="Ohm R.A."/>
            <person name="Tamas L."/>
            <person name="Grigoriev I.V."/>
            <person name="Spatafora J.W."/>
            <person name="Nagy L.G."/>
            <person name="Kovacs G.M."/>
        </authorList>
    </citation>
    <scope>NUCLEOTIDE SEQUENCE [LARGE SCALE GENOMIC DNA]</scope>
    <source>
        <strain evidence="5 6">DSE2036</strain>
    </source>
</reference>
<gene>
    <name evidence="5" type="ORF">DM02DRAFT_733539</name>
</gene>
<dbReference type="GO" id="GO:0044550">
    <property type="term" value="P:secondary metabolite biosynthetic process"/>
    <property type="evidence" value="ECO:0007669"/>
    <property type="project" value="TreeGrafter"/>
</dbReference>
<dbReference type="STRING" id="97972.A0A2V1D3Y3"/>
<dbReference type="PROSITE" id="PS00624">
    <property type="entry name" value="GMC_OXRED_2"/>
    <property type="match status" value="1"/>
</dbReference>